<reference evidence="2 3" key="1">
    <citation type="journal article" date="2018" name="Nat. Ecol. Evol.">
        <title>Shark genomes provide insights into elasmobranch evolution and the origin of vertebrates.</title>
        <authorList>
            <person name="Hara Y"/>
            <person name="Yamaguchi K"/>
            <person name="Onimaru K"/>
            <person name="Kadota M"/>
            <person name="Koyanagi M"/>
            <person name="Keeley SD"/>
            <person name="Tatsumi K"/>
            <person name="Tanaka K"/>
            <person name="Motone F"/>
            <person name="Kageyama Y"/>
            <person name="Nozu R"/>
            <person name="Adachi N"/>
            <person name="Nishimura O"/>
            <person name="Nakagawa R"/>
            <person name="Tanegashima C"/>
            <person name="Kiyatake I"/>
            <person name="Matsumoto R"/>
            <person name="Murakumo K"/>
            <person name="Nishida K"/>
            <person name="Terakita A"/>
            <person name="Kuratani S"/>
            <person name="Sato K"/>
            <person name="Hyodo S Kuraku.S."/>
        </authorList>
    </citation>
    <scope>NUCLEOTIDE SEQUENCE [LARGE SCALE GENOMIC DNA]</scope>
</reference>
<evidence type="ECO:0000313" key="3">
    <source>
        <dbReference type="Proteomes" id="UP000288216"/>
    </source>
</evidence>
<sequence>MTDVHFLQDPESITYSQGKEVKLRCSIQVTGELPEINWQRDGARYRADVNQVLVPVNDDEWLAISELSIPSIHRSDAGSYRCVVSVTGKEVLSKEAQLEIEGGSFAV</sequence>
<dbReference type="EMBL" id="BFAA01017162">
    <property type="protein sequence ID" value="GCB78843.1"/>
    <property type="molecule type" value="Genomic_DNA"/>
</dbReference>
<keyword evidence="3" id="KW-1185">Reference proteome</keyword>
<dbReference type="InterPro" id="IPR013098">
    <property type="entry name" value="Ig_I-set"/>
</dbReference>
<feature type="domain" description="Ig-like" evidence="1">
    <location>
        <begin position="1"/>
        <end position="99"/>
    </location>
</feature>
<name>A0A401Q0M5_SCYTO</name>
<dbReference type="InterPro" id="IPR003599">
    <property type="entry name" value="Ig_sub"/>
</dbReference>
<dbReference type="SUPFAM" id="SSF48726">
    <property type="entry name" value="Immunoglobulin"/>
    <property type="match status" value="1"/>
</dbReference>
<dbReference type="InterPro" id="IPR036179">
    <property type="entry name" value="Ig-like_dom_sf"/>
</dbReference>
<comment type="caution">
    <text evidence="2">The sequence shown here is derived from an EMBL/GenBank/DDBJ whole genome shotgun (WGS) entry which is preliminary data.</text>
</comment>
<dbReference type="OMA" id="WWAGMSA"/>
<accession>A0A401Q0M5</accession>
<gene>
    <name evidence="2" type="ORF">scyTo_0020719</name>
</gene>
<dbReference type="Proteomes" id="UP000288216">
    <property type="component" value="Unassembled WGS sequence"/>
</dbReference>
<evidence type="ECO:0000313" key="2">
    <source>
        <dbReference type="EMBL" id="GCB78843.1"/>
    </source>
</evidence>
<proteinExistence type="predicted"/>
<dbReference type="Pfam" id="PF07679">
    <property type="entry name" value="I-set"/>
    <property type="match status" value="1"/>
</dbReference>
<dbReference type="SMART" id="SM00409">
    <property type="entry name" value="IG"/>
    <property type="match status" value="1"/>
</dbReference>
<dbReference type="STRING" id="75743.A0A401Q0M5"/>
<dbReference type="PROSITE" id="PS50835">
    <property type="entry name" value="IG_LIKE"/>
    <property type="match status" value="1"/>
</dbReference>
<protein>
    <recommendedName>
        <fullName evidence="1">Ig-like domain-containing protein</fullName>
    </recommendedName>
</protein>
<dbReference type="InterPro" id="IPR013783">
    <property type="entry name" value="Ig-like_fold"/>
</dbReference>
<dbReference type="Gene3D" id="2.60.40.10">
    <property type="entry name" value="Immunoglobulins"/>
    <property type="match status" value="1"/>
</dbReference>
<evidence type="ECO:0000259" key="1">
    <source>
        <dbReference type="PROSITE" id="PS50835"/>
    </source>
</evidence>
<dbReference type="OrthoDB" id="3256376at2759"/>
<dbReference type="AlphaFoldDB" id="A0A401Q0M5"/>
<dbReference type="InterPro" id="IPR007110">
    <property type="entry name" value="Ig-like_dom"/>
</dbReference>
<organism evidence="2 3">
    <name type="scientific">Scyliorhinus torazame</name>
    <name type="common">Cloudy catshark</name>
    <name type="synonym">Catulus torazame</name>
    <dbReference type="NCBI Taxonomy" id="75743"/>
    <lineage>
        <taxon>Eukaryota</taxon>
        <taxon>Metazoa</taxon>
        <taxon>Chordata</taxon>
        <taxon>Craniata</taxon>
        <taxon>Vertebrata</taxon>
        <taxon>Chondrichthyes</taxon>
        <taxon>Elasmobranchii</taxon>
        <taxon>Galeomorphii</taxon>
        <taxon>Galeoidea</taxon>
        <taxon>Carcharhiniformes</taxon>
        <taxon>Scyliorhinidae</taxon>
        <taxon>Scyliorhinus</taxon>
    </lineage>
</organism>